<dbReference type="InterPro" id="IPR001763">
    <property type="entry name" value="Rhodanese-like_dom"/>
</dbReference>
<dbReference type="PROSITE" id="PS50206">
    <property type="entry name" value="RHODANESE_3"/>
    <property type="match status" value="1"/>
</dbReference>
<dbReference type="PANTHER" id="PTHR11364">
    <property type="entry name" value="THIOSULFATE SULFERTANSFERASE"/>
    <property type="match status" value="1"/>
</dbReference>
<dbReference type="InterPro" id="IPR001307">
    <property type="entry name" value="Thiosulphate_STrfase_CS"/>
</dbReference>
<proteinExistence type="predicted"/>
<dbReference type="PROSITE" id="PS00683">
    <property type="entry name" value="RHODANESE_2"/>
    <property type="match status" value="1"/>
</dbReference>
<evidence type="ECO:0000313" key="5">
    <source>
        <dbReference type="EMBL" id="SOC38887.1"/>
    </source>
</evidence>
<keyword evidence="5" id="KW-0670">Pyruvate</keyword>
<dbReference type="PANTHER" id="PTHR11364:SF27">
    <property type="entry name" value="SULFURTRANSFERASE"/>
    <property type="match status" value="1"/>
</dbReference>
<evidence type="ECO:0000259" key="4">
    <source>
        <dbReference type="PROSITE" id="PS50206"/>
    </source>
</evidence>
<reference evidence="6" key="1">
    <citation type="submission" date="2017-08" db="EMBL/GenBank/DDBJ databases">
        <authorList>
            <person name="Varghese N."/>
            <person name="Submissions S."/>
        </authorList>
    </citation>
    <scope>NUCLEOTIDE SEQUENCE [LARGE SCALE GENOMIC DNA]</scope>
    <source>
        <strain evidence="6">DSM 23173</strain>
    </source>
</reference>
<dbReference type="AlphaFoldDB" id="A0A285UB24"/>
<dbReference type="SMART" id="SM00450">
    <property type="entry name" value="RHOD"/>
    <property type="match status" value="1"/>
</dbReference>
<evidence type="ECO:0000313" key="6">
    <source>
        <dbReference type="Proteomes" id="UP000219412"/>
    </source>
</evidence>
<dbReference type="Gene3D" id="3.40.250.10">
    <property type="entry name" value="Rhodanese-like domain"/>
    <property type="match status" value="2"/>
</dbReference>
<organism evidence="5 6">
    <name type="scientific">Salinicoccus kekensis</name>
    <dbReference type="NCBI Taxonomy" id="714307"/>
    <lineage>
        <taxon>Bacteria</taxon>
        <taxon>Bacillati</taxon>
        <taxon>Bacillota</taxon>
        <taxon>Bacilli</taxon>
        <taxon>Bacillales</taxon>
        <taxon>Staphylococcaceae</taxon>
        <taxon>Salinicoccus</taxon>
    </lineage>
</organism>
<dbReference type="InterPro" id="IPR036873">
    <property type="entry name" value="Rhodanese-like_dom_sf"/>
</dbReference>
<keyword evidence="1 3" id="KW-0808">Transferase</keyword>
<sequence length="275" mass="31501">MTIMNLETIGQLNRQETILLDCRNIMDQFDESERLVQRDAVAHAVHIPQMPYMFKFDGINEGRHPIPEMSVVDALYDTLTEGGRYDVLLFADENSFFHTRLYYLFLLYGHKAYLYNDDLAALKGMAEEFREVDVELPIQFESTESSFKEDIYRSMEEVEERLDENVLLVDVRSEERYLGISEPVDYKKGHIPGAVNIPNGKIHADGVIDFGALDDVMEKIRAYEEVIVYCGSGMSATPMFTLLHHKGINVKLYAGSFSEWITDDSNMIETAPNTL</sequence>
<feature type="domain" description="Rhodanese" evidence="4">
    <location>
        <begin position="162"/>
        <end position="269"/>
    </location>
</feature>
<dbReference type="OrthoDB" id="9770030at2"/>
<dbReference type="Proteomes" id="UP000219412">
    <property type="component" value="Unassembled WGS sequence"/>
</dbReference>
<dbReference type="RefSeq" id="WP_097038992.1">
    <property type="nucleotide sequence ID" value="NZ_OBQF01000001.1"/>
</dbReference>
<gene>
    <name evidence="5" type="ORF">SAMN05878391_0599</name>
</gene>
<dbReference type="EMBL" id="OBQF01000001">
    <property type="protein sequence ID" value="SOC38887.1"/>
    <property type="molecule type" value="Genomic_DNA"/>
</dbReference>
<keyword evidence="2" id="KW-0677">Repeat</keyword>
<dbReference type="GO" id="GO:0004792">
    <property type="term" value="F:thiosulfate-cyanide sulfurtransferase activity"/>
    <property type="evidence" value="ECO:0007669"/>
    <property type="project" value="InterPro"/>
</dbReference>
<dbReference type="CDD" id="cd01449">
    <property type="entry name" value="TST_Repeat_2"/>
    <property type="match status" value="1"/>
</dbReference>
<dbReference type="SUPFAM" id="SSF52821">
    <property type="entry name" value="Rhodanese/Cell cycle control phosphatase"/>
    <property type="match status" value="2"/>
</dbReference>
<evidence type="ECO:0000256" key="1">
    <source>
        <dbReference type="ARBA" id="ARBA00022679"/>
    </source>
</evidence>
<evidence type="ECO:0000256" key="3">
    <source>
        <dbReference type="RuleBase" id="RU000507"/>
    </source>
</evidence>
<dbReference type="InterPro" id="IPR045078">
    <property type="entry name" value="TST/MPST-like"/>
</dbReference>
<dbReference type="Pfam" id="PF00581">
    <property type="entry name" value="Rhodanese"/>
    <property type="match status" value="1"/>
</dbReference>
<name>A0A285UB24_9STAP</name>
<keyword evidence="6" id="KW-1185">Reference proteome</keyword>
<dbReference type="PROSITE" id="PS00380">
    <property type="entry name" value="RHODANESE_1"/>
    <property type="match status" value="1"/>
</dbReference>
<evidence type="ECO:0000256" key="2">
    <source>
        <dbReference type="ARBA" id="ARBA00022737"/>
    </source>
</evidence>
<accession>A0A285UB24</accession>
<protein>
    <recommendedName>
        <fullName evidence="3">Sulfurtransferase</fullName>
    </recommendedName>
</protein>